<comment type="subcellular location">
    <subcellularLocation>
        <location evidence="8">Cytoplasm</location>
    </subcellularLocation>
</comment>
<evidence type="ECO:0000256" key="4">
    <source>
        <dbReference type="ARBA" id="ARBA00022605"/>
    </source>
</evidence>
<organism evidence="10 11">
    <name type="scientific">Acidithiobacillus thiooxidans</name>
    <name type="common">Thiobacillus thiooxidans</name>
    <dbReference type="NCBI Taxonomy" id="930"/>
    <lineage>
        <taxon>Bacteria</taxon>
        <taxon>Pseudomonadati</taxon>
        <taxon>Pseudomonadota</taxon>
        <taxon>Acidithiobacillia</taxon>
        <taxon>Acidithiobacillales</taxon>
        <taxon>Acidithiobacillaceae</taxon>
        <taxon>Acidithiobacillus</taxon>
    </lineage>
</organism>
<evidence type="ECO:0000256" key="5">
    <source>
        <dbReference type="ARBA" id="ARBA00022679"/>
    </source>
</evidence>
<comment type="miscellaneous">
    <text evidence="8">In bacteria which possess the bifunctional enzyme ornithine acetyltransferase/N-acetylglutamate synthase (ArgJ), ArgA fulfills an anaplerotic role.</text>
</comment>
<dbReference type="InterPro" id="IPR000182">
    <property type="entry name" value="GNAT_dom"/>
</dbReference>
<dbReference type="HAMAP" id="MF_01105">
    <property type="entry name" value="N_acetyl_glu_synth"/>
    <property type="match status" value="1"/>
</dbReference>
<evidence type="ECO:0000256" key="2">
    <source>
        <dbReference type="ARBA" id="ARBA00009145"/>
    </source>
</evidence>
<keyword evidence="8" id="KW-0963">Cytoplasm</keyword>
<comment type="similarity">
    <text evidence="2 8">Belongs to the acetyltransferase family. ArgA subfamily.</text>
</comment>
<dbReference type="Pfam" id="PF00583">
    <property type="entry name" value="Acetyltransf_1"/>
    <property type="match status" value="1"/>
</dbReference>
<evidence type="ECO:0000256" key="1">
    <source>
        <dbReference type="ARBA" id="ARBA00004925"/>
    </source>
</evidence>
<keyword evidence="3 8" id="KW-0055">Arginine biosynthesis</keyword>
<dbReference type="SUPFAM" id="SSF55729">
    <property type="entry name" value="Acyl-CoA N-acyltransferases (Nat)"/>
    <property type="match status" value="1"/>
</dbReference>
<dbReference type="Pfam" id="PF00696">
    <property type="entry name" value="AA_kinase"/>
    <property type="match status" value="1"/>
</dbReference>
<keyword evidence="6 8" id="KW-0012">Acyltransferase</keyword>
<dbReference type="Gene3D" id="3.40.630.30">
    <property type="match status" value="1"/>
</dbReference>
<comment type="pathway">
    <text evidence="1 8">Amino-acid biosynthesis; L-arginine biosynthesis; N(2)-acetyl-L-ornithine from L-glutamate: step 1/4.</text>
</comment>
<dbReference type="Gene3D" id="3.40.1160.10">
    <property type="entry name" value="Acetylglutamate kinase-like"/>
    <property type="match status" value="1"/>
</dbReference>
<dbReference type="CDD" id="cd04301">
    <property type="entry name" value="NAT_SF"/>
    <property type="match status" value="1"/>
</dbReference>
<feature type="domain" description="N-acetyltransferase" evidence="9">
    <location>
        <begin position="289"/>
        <end position="435"/>
    </location>
</feature>
<dbReference type="CDD" id="cd04237">
    <property type="entry name" value="AAK_NAGS-ABP"/>
    <property type="match status" value="1"/>
</dbReference>
<proteinExistence type="inferred from homology"/>
<dbReference type="InterPro" id="IPR001048">
    <property type="entry name" value="Asp/Glu/Uridylate_kinase"/>
</dbReference>
<evidence type="ECO:0000256" key="8">
    <source>
        <dbReference type="HAMAP-Rule" id="MF_01105"/>
    </source>
</evidence>
<dbReference type="OrthoDB" id="9802238at2"/>
<dbReference type="PANTHER" id="PTHR30602">
    <property type="entry name" value="AMINO-ACID ACETYLTRANSFERASE"/>
    <property type="match status" value="1"/>
</dbReference>
<sequence>MPADSFVRSFRESSPYIHRFRGQTFVINFGGNAIADGSIRGLAHDIALLNSLGINVVLVHGAGPQIDAALQVHGLQTQRVNGKRITSPEAMQVLREAVGGARLVVEAALSEGQMGSPMAHAGLQVVSGNFIIAQPLGILDGVDYQSTGQVRRVANEAIERHLAADEIVLLSPIGVSPTGTLFNIRAEEVAVAAAIALGAAKLVFYMDEDGILDGDGELLRQLTSSEIPGLLDRQNISADAREHLLSAGAACARGVERVHLISRHVDGALLRELFTRDGLGTLISRDSFEHMRMATVADIPGILALIRPLEEKGILVKRSRERLEMEADHFVVMERDGKIIGCAAVYPYPDQGMAEVACLAVDSRYRRQGRGERLMAFCENWARERQLSQIFVLSTQTTHWFLERKFRQGSLEELPVPRQQLYNFQRRSQVFFQIL</sequence>
<dbReference type="GO" id="GO:0006526">
    <property type="term" value="P:L-arginine biosynthetic process"/>
    <property type="evidence" value="ECO:0007669"/>
    <property type="project" value="UniProtKB-UniRule"/>
</dbReference>
<reference evidence="10" key="1">
    <citation type="journal article" date="2016" name="Int. J. Mol. Sci.">
        <title>Comparative genomics of the extreme acidophile Acidithiobacillus thiooxidans reveals intraspecific divergence and niche adaptation.</title>
        <authorList>
            <person name="Zhang X."/>
            <person name="Feng X."/>
            <person name="Tao J."/>
            <person name="Ma L."/>
            <person name="Xiao Y."/>
            <person name="Liang Y."/>
            <person name="Liu X."/>
            <person name="Yin H."/>
        </authorList>
    </citation>
    <scope>NUCLEOTIDE SEQUENCE [LARGE SCALE GENOMIC DNA]</scope>
    <source>
        <strain evidence="10">DXS-W</strain>
    </source>
</reference>
<evidence type="ECO:0000256" key="3">
    <source>
        <dbReference type="ARBA" id="ARBA00022571"/>
    </source>
</evidence>
<dbReference type="GO" id="GO:0005737">
    <property type="term" value="C:cytoplasm"/>
    <property type="evidence" value="ECO:0007669"/>
    <property type="project" value="UniProtKB-SubCell"/>
</dbReference>
<dbReference type="UniPathway" id="UPA00068">
    <property type="reaction ID" value="UER00106"/>
</dbReference>
<dbReference type="InterPro" id="IPR016181">
    <property type="entry name" value="Acyl_CoA_acyltransferase"/>
</dbReference>
<dbReference type="NCBIfam" id="NF003641">
    <property type="entry name" value="PRK05279.1"/>
    <property type="match status" value="1"/>
</dbReference>
<dbReference type="InterPro" id="IPR033719">
    <property type="entry name" value="NAGS_kin"/>
</dbReference>
<accession>A0A1C2HV74</accession>
<evidence type="ECO:0000256" key="6">
    <source>
        <dbReference type="ARBA" id="ARBA00023315"/>
    </source>
</evidence>
<dbReference type="PROSITE" id="PS51186">
    <property type="entry name" value="GNAT"/>
    <property type="match status" value="1"/>
</dbReference>
<dbReference type="RefSeq" id="WP_010638736.1">
    <property type="nucleotide sequence ID" value="NZ_JABBDT010000009.1"/>
</dbReference>
<dbReference type="InterPro" id="IPR010167">
    <property type="entry name" value="NH2A_AcTrfase"/>
</dbReference>
<protein>
    <recommendedName>
        <fullName evidence="8">Amino-acid acetyltransferase</fullName>
        <ecNumber evidence="8">2.3.1.1</ecNumber>
    </recommendedName>
    <alternativeName>
        <fullName evidence="8">N-acetylglutamate synthase</fullName>
        <shortName evidence="8">AGS</shortName>
        <shortName evidence="8">NAGS</shortName>
    </alternativeName>
</protein>
<dbReference type="AlphaFoldDB" id="A0A1C2HV74"/>
<comment type="catalytic activity">
    <reaction evidence="7 8">
        <text>L-glutamate + acetyl-CoA = N-acetyl-L-glutamate + CoA + H(+)</text>
        <dbReference type="Rhea" id="RHEA:24292"/>
        <dbReference type="ChEBI" id="CHEBI:15378"/>
        <dbReference type="ChEBI" id="CHEBI:29985"/>
        <dbReference type="ChEBI" id="CHEBI:44337"/>
        <dbReference type="ChEBI" id="CHEBI:57287"/>
        <dbReference type="ChEBI" id="CHEBI:57288"/>
        <dbReference type="EC" id="2.3.1.1"/>
    </reaction>
</comment>
<evidence type="ECO:0000256" key="7">
    <source>
        <dbReference type="ARBA" id="ARBA00048372"/>
    </source>
</evidence>
<dbReference type="PIRSF" id="PIRSF000423">
    <property type="entry name" value="ArgA"/>
    <property type="match status" value="1"/>
</dbReference>
<evidence type="ECO:0000313" key="10">
    <source>
        <dbReference type="EMBL" id="OCX67587.1"/>
    </source>
</evidence>
<gene>
    <name evidence="8" type="primary">argA</name>
    <name evidence="10" type="ORF">A6M23_20420</name>
</gene>
<keyword evidence="4 8" id="KW-0028">Amino-acid biosynthesis</keyword>
<name>A0A1C2HV74_ACITH</name>
<keyword evidence="11" id="KW-1185">Reference proteome</keyword>
<evidence type="ECO:0000259" key="9">
    <source>
        <dbReference type="PROSITE" id="PS51186"/>
    </source>
</evidence>
<dbReference type="Proteomes" id="UP000095008">
    <property type="component" value="Unassembled WGS sequence"/>
</dbReference>
<dbReference type="GO" id="GO:0004042">
    <property type="term" value="F:L-glutamate N-acetyltransferase activity"/>
    <property type="evidence" value="ECO:0007669"/>
    <property type="project" value="UniProtKB-UniRule"/>
</dbReference>
<dbReference type="EC" id="2.3.1.1" evidence="8"/>
<dbReference type="SUPFAM" id="SSF53633">
    <property type="entry name" value="Carbamate kinase-like"/>
    <property type="match status" value="1"/>
</dbReference>
<dbReference type="PANTHER" id="PTHR30602:SF12">
    <property type="entry name" value="AMINO-ACID ACETYLTRANSFERASE NAGS1, CHLOROPLASTIC-RELATED"/>
    <property type="match status" value="1"/>
</dbReference>
<dbReference type="EMBL" id="LWRY01000308">
    <property type="protein sequence ID" value="OCX67587.1"/>
    <property type="molecule type" value="Genomic_DNA"/>
</dbReference>
<dbReference type="InterPro" id="IPR036393">
    <property type="entry name" value="AceGlu_kinase-like_sf"/>
</dbReference>
<comment type="caution">
    <text evidence="10">The sequence shown here is derived from an EMBL/GenBank/DDBJ whole genome shotgun (WGS) entry which is preliminary data.</text>
</comment>
<dbReference type="NCBIfam" id="TIGR01890">
    <property type="entry name" value="N-Ac-Glu-synth"/>
    <property type="match status" value="1"/>
</dbReference>
<keyword evidence="5 8" id="KW-0808">Transferase</keyword>
<evidence type="ECO:0000313" key="11">
    <source>
        <dbReference type="Proteomes" id="UP000095008"/>
    </source>
</evidence>